<organism evidence="2">
    <name type="scientific">Fibrocapsa japonica</name>
    <dbReference type="NCBI Taxonomy" id="94617"/>
    <lineage>
        <taxon>Eukaryota</taxon>
        <taxon>Sar</taxon>
        <taxon>Stramenopiles</taxon>
        <taxon>Ochrophyta</taxon>
        <taxon>Raphidophyceae</taxon>
        <taxon>Chattonellales</taxon>
        <taxon>Chattonellaceae</taxon>
        <taxon>Fibrocapsa</taxon>
    </lineage>
</organism>
<gene>
    <name evidence="2" type="ORF">FJAP1339_LOCUS4116</name>
</gene>
<protein>
    <submittedName>
        <fullName evidence="2">Uncharacterized protein</fullName>
    </submittedName>
</protein>
<keyword evidence="1" id="KW-0732">Signal</keyword>
<evidence type="ECO:0000256" key="1">
    <source>
        <dbReference type="SAM" id="SignalP"/>
    </source>
</evidence>
<dbReference type="AlphaFoldDB" id="A0A7S2UYX0"/>
<feature type="signal peptide" evidence="1">
    <location>
        <begin position="1"/>
        <end position="19"/>
    </location>
</feature>
<feature type="chain" id="PRO_5030709566" evidence="1">
    <location>
        <begin position="20"/>
        <end position="288"/>
    </location>
</feature>
<reference evidence="2" key="1">
    <citation type="submission" date="2021-01" db="EMBL/GenBank/DDBJ databases">
        <authorList>
            <person name="Corre E."/>
            <person name="Pelletier E."/>
            <person name="Niang G."/>
            <person name="Scheremetjew M."/>
            <person name="Finn R."/>
            <person name="Kale V."/>
            <person name="Holt S."/>
            <person name="Cochrane G."/>
            <person name="Meng A."/>
            <person name="Brown T."/>
            <person name="Cohen L."/>
        </authorList>
    </citation>
    <scope>NUCLEOTIDE SEQUENCE</scope>
    <source>
        <strain evidence="2">CCMP1661</strain>
    </source>
</reference>
<dbReference type="EMBL" id="HBHR01008501">
    <property type="protein sequence ID" value="CAD9861594.1"/>
    <property type="molecule type" value="Transcribed_RNA"/>
</dbReference>
<accession>A0A7S2UYX0</accession>
<name>A0A7S2UYX0_9STRA</name>
<proteinExistence type="predicted"/>
<sequence length="288" mass="34702">MNRLLILSVAYLCCARVESGLFNPLKLKAIPRLNEEVLEFPRYNILQLMQALDADPDSPMKYMDNSKIPVYQRHKVMFAEHCGDDNLDWKEERKLRPKQYLGIVEDTSGLVRWRVRRRPKFYISHNKRPFVWRIVMPDFHAIAREGLMDGSVVVLEKKGKDGERSYRLAARRQWNLRKNIHEKFARNPLYNWVITNTRDRDIHLEDGDIVRAPWDLAKHPMWRHPEMQHQDPNSYIHMEPERQEKADKLSMMQLHRAYEKSQYDWTPETEREKHWFYIPDDRVRPGKK</sequence>
<evidence type="ECO:0000313" key="2">
    <source>
        <dbReference type="EMBL" id="CAD9861594.1"/>
    </source>
</evidence>